<accession>A0A3M7TAL5</accession>
<dbReference type="AlphaFoldDB" id="A0A3M7TAL5"/>
<reference evidence="1 2" key="1">
    <citation type="journal article" date="2018" name="Sci. Rep.">
        <title>Genomic signatures of local adaptation to the degree of environmental predictability in rotifers.</title>
        <authorList>
            <person name="Franch-Gras L."/>
            <person name="Hahn C."/>
            <person name="Garcia-Roger E.M."/>
            <person name="Carmona M.J."/>
            <person name="Serra M."/>
            <person name="Gomez A."/>
        </authorList>
    </citation>
    <scope>NUCLEOTIDE SEQUENCE [LARGE SCALE GENOMIC DNA]</scope>
    <source>
        <strain evidence="1">HYR1</strain>
    </source>
</reference>
<proteinExistence type="predicted"/>
<dbReference type="EMBL" id="REGN01000038">
    <property type="protein sequence ID" value="RNA45039.1"/>
    <property type="molecule type" value="Genomic_DNA"/>
</dbReference>
<dbReference type="Proteomes" id="UP000276133">
    <property type="component" value="Unassembled WGS sequence"/>
</dbReference>
<comment type="caution">
    <text evidence="1">The sequence shown here is derived from an EMBL/GenBank/DDBJ whole genome shotgun (WGS) entry which is preliminary data.</text>
</comment>
<evidence type="ECO:0000313" key="1">
    <source>
        <dbReference type="EMBL" id="RNA45039.1"/>
    </source>
</evidence>
<name>A0A3M7TAL5_BRAPC</name>
<gene>
    <name evidence="1" type="ORF">BpHYR1_024139</name>
</gene>
<protein>
    <submittedName>
        <fullName evidence="1">Uncharacterized protein</fullName>
    </submittedName>
</protein>
<sequence>MAIFGSFKAKTIHLKINFVITTLCNFQSCISYQGLENSANFAEIRFQCVQAQCILQRFCTSLADFGNKNNQICYIKLNLNSRCLHQSSILLNYCNSFVFAFSCSLEHSRCNFAKFEQISQTTATWLLVKSYSRPLRSTFLIHRNRFDILISDKIKKKENLSFELNIKTIFYSFKV</sequence>
<keyword evidence="2" id="KW-1185">Reference proteome</keyword>
<organism evidence="1 2">
    <name type="scientific">Brachionus plicatilis</name>
    <name type="common">Marine rotifer</name>
    <name type="synonym">Brachionus muelleri</name>
    <dbReference type="NCBI Taxonomy" id="10195"/>
    <lineage>
        <taxon>Eukaryota</taxon>
        <taxon>Metazoa</taxon>
        <taxon>Spiralia</taxon>
        <taxon>Gnathifera</taxon>
        <taxon>Rotifera</taxon>
        <taxon>Eurotatoria</taxon>
        <taxon>Monogononta</taxon>
        <taxon>Pseudotrocha</taxon>
        <taxon>Ploima</taxon>
        <taxon>Brachionidae</taxon>
        <taxon>Brachionus</taxon>
    </lineage>
</organism>
<evidence type="ECO:0000313" key="2">
    <source>
        <dbReference type="Proteomes" id="UP000276133"/>
    </source>
</evidence>